<gene>
    <name evidence="2" type="ORF">QC820_12165</name>
</gene>
<dbReference type="InterPro" id="IPR018736">
    <property type="entry name" value="DUF2279_periplasmic_lipo"/>
</dbReference>
<evidence type="ECO:0000313" key="3">
    <source>
        <dbReference type="Proteomes" id="UP001252270"/>
    </source>
</evidence>
<reference evidence="2 3" key="1">
    <citation type="submission" date="2023-04" db="EMBL/GenBank/DDBJ databases">
        <title>A long-awaited taxogenomic arrangement of the family Halomonadaceae.</title>
        <authorList>
            <person name="De La Haba R."/>
            <person name="Chuvochina M."/>
            <person name="Wittouck S."/>
            <person name="Arahal D.R."/>
            <person name="Sanchez-Porro C."/>
            <person name="Hugenholtz P."/>
            <person name="Ventosa A."/>
        </authorList>
    </citation>
    <scope>NUCLEOTIDE SEQUENCE [LARGE SCALE GENOMIC DNA]</scope>
    <source>
        <strain evidence="2 3">DSM 17332</strain>
    </source>
</reference>
<dbReference type="Proteomes" id="UP001252270">
    <property type="component" value="Unassembled WGS sequence"/>
</dbReference>
<keyword evidence="1" id="KW-0732">Signal</keyword>
<evidence type="ECO:0000313" key="2">
    <source>
        <dbReference type="EMBL" id="MDR5893567.1"/>
    </source>
</evidence>
<feature type="chain" id="PRO_5046039936" evidence="1">
    <location>
        <begin position="29"/>
        <end position="282"/>
    </location>
</feature>
<feature type="signal peptide" evidence="1">
    <location>
        <begin position="1"/>
        <end position="28"/>
    </location>
</feature>
<organism evidence="2 3">
    <name type="scientific">Halomonas mongoliensis</name>
    <dbReference type="NCBI Taxonomy" id="321265"/>
    <lineage>
        <taxon>Bacteria</taxon>
        <taxon>Pseudomonadati</taxon>
        <taxon>Pseudomonadota</taxon>
        <taxon>Gammaproteobacteria</taxon>
        <taxon>Oceanospirillales</taxon>
        <taxon>Halomonadaceae</taxon>
        <taxon>Halomonas</taxon>
    </lineage>
</organism>
<dbReference type="RefSeq" id="WP_309637138.1">
    <property type="nucleotide sequence ID" value="NZ_JARWAL010000010.1"/>
</dbReference>
<keyword evidence="3" id="KW-1185">Reference proteome</keyword>
<proteinExistence type="predicted"/>
<dbReference type="EMBL" id="JARWAL010000010">
    <property type="protein sequence ID" value="MDR5893567.1"/>
    <property type="molecule type" value="Genomic_DNA"/>
</dbReference>
<comment type="caution">
    <text evidence="2">The sequence shown here is derived from an EMBL/GenBank/DDBJ whole genome shotgun (WGS) entry which is preliminary data.</text>
</comment>
<accession>A0ABU1GPS7</accession>
<sequence>MGAWQACRRGGSALAAALLLALPAGGWAGDDAESWSRERKAFWLNGAIVGGVTAYGFGVWNWGESSFRTESEGWFGRDTASGGADKLGHAYAGAVSTAIAASLYRRWGYAEREAARLGAFSGLLLTTTVEVGDGFSPDHGFSWEDQVANMAGVGLEYLRLRYPEWGERVQFRWEYFPSPAMRDGREYDITTDYSGSRWLLAFPLQAWGAGETPLRWVELQAGYGTRGYSSTDRDYFDAPSRHPFIGVGIHVPLVLGRMGAPAGVQRVFEYVQVPGTAWPLPP</sequence>
<dbReference type="Pfam" id="PF10043">
    <property type="entry name" value="DUF2279"/>
    <property type="match status" value="1"/>
</dbReference>
<name>A0ABU1GPS7_9GAMM</name>
<protein>
    <submittedName>
        <fullName evidence="2">DUF2279 domain-containing protein</fullName>
    </submittedName>
</protein>
<evidence type="ECO:0000256" key="1">
    <source>
        <dbReference type="SAM" id="SignalP"/>
    </source>
</evidence>